<evidence type="ECO:0000313" key="2">
    <source>
        <dbReference type="Proteomes" id="UP001570511"/>
    </source>
</evidence>
<organism evidence="1 2">
    <name type="scientific">Halobellus rubicundus</name>
    <dbReference type="NCBI Taxonomy" id="2996466"/>
    <lineage>
        <taxon>Archaea</taxon>
        <taxon>Methanobacteriati</taxon>
        <taxon>Methanobacteriota</taxon>
        <taxon>Stenosarchaea group</taxon>
        <taxon>Halobacteria</taxon>
        <taxon>Halobacteriales</taxon>
        <taxon>Haloferacaceae</taxon>
        <taxon>Halobellus</taxon>
    </lineage>
</organism>
<dbReference type="EMBL" id="JBGNYA010000001">
    <property type="protein sequence ID" value="MFA1609537.1"/>
    <property type="molecule type" value="Genomic_DNA"/>
</dbReference>
<gene>
    <name evidence="1" type="ORF">OS889_00765</name>
</gene>
<dbReference type="Pfam" id="PF25257">
    <property type="entry name" value="DUF7858"/>
    <property type="match status" value="1"/>
</dbReference>
<dbReference type="InterPro" id="IPR057180">
    <property type="entry name" value="DUF7858"/>
</dbReference>
<keyword evidence="2" id="KW-1185">Reference proteome</keyword>
<evidence type="ECO:0008006" key="3">
    <source>
        <dbReference type="Google" id="ProtNLM"/>
    </source>
</evidence>
<protein>
    <recommendedName>
        <fullName evidence="3">Transcriptional regulator</fullName>
    </recommendedName>
</protein>
<dbReference type="AlphaFoldDB" id="A0ABD5M8C3"/>
<name>A0ABD5M8C3_9EURY</name>
<reference evidence="1 2" key="1">
    <citation type="submission" date="2024-08" db="EMBL/GenBank/DDBJ databases">
        <title>Halobellus sp. MBLA0158 whole genome sequence.</title>
        <authorList>
            <person name="Hwang C.Y."/>
            <person name="Cho E.-S."/>
            <person name="Seo M.-J."/>
        </authorList>
    </citation>
    <scope>NUCLEOTIDE SEQUENCE [LARGE SCALE GENOMIC DNA]</scope>
    <source>
        <strain evidence="1 2">MBLA0158</strain>
    </source>
</reference>
<sequence length="173" mass="17807">MSLSDIAAGLELTTAQVDRGVATVDDTGVDRDARLRAYEDELPCSAVAAGEVLDGYESGGSVGDAAGAAAVAEVTAAKLLHRCGFEGVTPLAPTARRVLRDWLDGRIARADALELTGASEAEFALAAYVETHEPIPELAEAVRRDASAPIAGDALVSKRDALAETMSAGGDLR</sequence>
<evidence type="ECO:0000313" key="1">
    <source>
        <dbReference type="EMBL" id="MFA1609537.1"/>
    </source>
</evidence>
<comment type="caution">
    <text evidence="1">The sequence shown here is derived from an EMBL/GenBank/DDBJ whole genome shotgun (WGS) entry which is preliminary data.</text>
</comment>
<proteinExistence type="predicted"/>
<accession>A0ABD5M8C3</accession>
<dbReference type="Proteomes" id="UP001570511">
    <property type="component" value="Unassembled WGS sequence"/>
</dbReference>
<dbReference type="RefSeq" id="WP_372386575.1">
    <property type="nucleotide sequence ID" value="NZ_JBGNYA010000001.1"/>
</dbReference>